<dbReference type="Proteomes" id="UP001164746">
    <property type="component" value="Chromosome 5"/>
</dbReference>
<keyword evidence="1" id="KW-0732">Signal</keyword>
<gene>
    <name evidence="2" type="ORF">MAR_020268</name>
</gene>
<name>A0ABY7E6W5_MYAAR</name>
<reference evidence="2" key="1">
    <citation type="submission" date="2022-11" db="EMBL/GenBank/DDBJ databases">
        <title>Centuries of genome instability and evolution in soft-shell clam transmissible cancer (bioRxiv).</title>
        <authorList>
            <person name="Hart S.F.M."/>
            <person name="Yonemitsu M.A."/>
            <person name="Giersch R.M."/>
            <person name="Beal B.F."/>
            <person name="Arriagada G."/>
            <person name="Davis B.W."/>
            <person name="Ostrander E.A."/>
            <person name="Goff S.P."/>
            <person name="Metzger M.J."/>
        </authorList>
    </citation>
    <scope>NUCLEOTIDE SEQUENCE</scope>
    <source>
        <strain evidence="2">MELC-2E11</strain>
        <tissue evidence="2">Siphon/mantle</tissue>
    </source>
</reference>
<organism evidence="2 3">
    <name type="scientific">Mya arenaria</name>
    <name type="common">Soft-shell clam</name>
    <dbReference type="NCBI Taxonomy" id="6604"/>
    <lineage>
        <taxon>Eukaryota</taxon>
        <taxon>Metazoa</taxon>
        <taxon>Spiralia</taxon>
        <taxon>Lophotrochozoa</taxon>
        <taxon>Mollusca</taxon>
        <taxon>Bivalvia</taxon>
        <taxon>Autobranchia</taxon>
        <taxon>Heteroconchia</taxon>
        <taxon>Euheterodonta</taxon>
        <taxon>Imparidentia</taxon>
        <taxon>Neoheterodontei</taxon>
        <taxon>Myida</taxon>
        <taxon>Myoidea</taxon>
        <taxon>Myidae</taxon>
        <taxon>Mya</taxon>
    </lineage>
</organism>
<dbReference type="SUPFAM" id="SSF48726">
    <property type="entry name" value="Immunoglobulin"/>
    <property type="match status" value="1"/>
</dbReference>
<evidence type="ECO:0000256" key="1">
    <source>
        <dbReference type="SAM" id="SignalP"/>
    </source>
</evidence>
<accession>A0ABY7E6W5</accession>
<dbReference type="EMBL" id="CP111016">
    <property type="protein sequence ID" value="WAR04899.1"/>
    <property type="molecule type" value="Genomic_DNA"/>
</dbReference>
<sequence length="217" mass="24178">MMGYNVCIFKILYILCFLPSLYCEVCGTLQNLNNGTINRGDDVRLEFSNFDRKHTDLVRWWKNDKNIDTTLPRFSVDVQHGRVTLIICSFTVEDNGGYSVSFGGIQCSPPKTILITVKEPKVLSAIPQFPDNVTIPELDCEQCLVGTVGVYINVECVVFGISKKDLTEEGALIYADLDLPTESSTRGKSTVSLDAGTTYVSIDLTQTEKKKRSELND</sequence>
<feature type="signal peptide" evidence="1">
    <location>
        <begin position="1"/>
        <end position="23"/>
    </location>
</feature>
<dbReference type="Gene3D" id="2.60.40.10">
    <property type="entry name" value="Immunoglobulins"/>
    <property type="match status" value="1"/>
</dbReference>
<proteinExistence type="predicted"/>
<dbReference type="InterPro" id="IPR036179">
    <property type="entry name" value="Ig-like_dom_sf"/>
</dbReference>
<protein>
    <recommendedName>
        <fullName evidence="4">Immunoglobulin subtype domain-containing protein</fullName>
    </recommendedName>
</protein>
<feature type="chain" id="PRO_5046487137" description="Immunoglobulin subtype domain-containing protein" evidence="1">
    <location>
        <begin position="24"/>
        <end position="217"/>
    </location>
</feature>
<dbReference type="InterPro" id="IPR013783">
    <property type="entry name" value="Ig-like_fold"/>
</dbReference>
<keyword evidence="3" id="KW-1185">Reference proteome</keyword>
<evidence type="ECO:0000313" key="3">
    <source>
        <dbReference type="Proteomes" id="UP001164746"/>
    </source>
</evidence>
<evidence type="ECO:0008006" key="4">
    <source>
        <dbReference type="Google" id="ProtNLM"/>
    </source>
</evidence>
<evidence type="ECO:0000313" key="2">
    <source>
        <dbReference type="EMBL" id="WAR04899.1"/>
    </source>
</evidence>